<proteinExistence type="predicted"/>
<evidence type="ECO:0000313" key="2">
    <source>
        <dbReference type="Proteomes" id="UP000260780"/>
    </source>
</evidence>
<dbReference type="Proteomes" id="UP000260780">
    <property type="component" value="Unassembled WGS sequence"/>
</dbReference>
<evidence type="ECO:0000313" key="1">
    <source>
        <dbReference type="EMBL" id="RGM36775.1"/>
    </source>
</evidence>
<dbReference type="EMBL" id="QSTF01000040">
    <property type="protein sequence ID" value="RGM36775.1"/>
    <property type="molecule type" value="Genomic_DNA"/>
</dbReference>
<accession>A0A3E4W3M5</accession>
<protein>
    <submittedName>
        <fullName evidence="1">Uncharacterized protein</fullName>
    </submittedName>
</protein>
<gene>
    <name evidence="1" type="ORF">DXC17_12880</name>
</gene>
<organism evidence="1 2">
    <name type="scientific">Phocaeicola plebeius</name>
    <dbReference type="NCBI Taxonomy" id="310297"/>
    <lineage>
        <taxon>Bacteria</taxon>
        <taxon>Pseudomonadati</taxon>
        <taxon>Bacteroidota</taxon>
        <taxon>Bacteroidia</taxon>
        <taxon>Bacteroidales</taxon>
        <taxon>Bacteroidaceae</taxon>
        <taxon>Phocaeicola</taxon>
    </lineage>
</organism>
<dbReference type="RefSeq" id="WP_117748262.1">
    <property type="nucleotide sequence ID" value="NZ_QSTF01000040.1"/>
</dbReference>
<name>A0A3E4W3M5_9BACT</name>
<comment type="caution">
    <text evidence="1">The sequence shown here is derived from an EMBL/GenBank/DDBJ whole genome shotgun (WGS) entry which is preliminary data.</text>
</comment>
<dbReference type="AlphaFoldDB" id="A0A3E4W3M5"/>
<reference evidence="1 2" key="1">
    <citation type="submission" date="2018-08" db="EMBL/GenBank/DDBJ databases">
        <title>A genome reference for cultivated species of the human gut microbiota.</title>
        <authorList>
            <person name="Zou Y."/>
            <person name="Xue W."/>
            <person name="Luo G."/>
        </authorList>
    </citation>
    <scope>NUCLEOTIDE SEQUENCE [LARGE SCALE GENOMIC DNA]</scope>
    <source>
        <strain evidence="1 2">OM08-14</strain>
    </source>
</reference>
<sequence length="116" mass="13474">MIPDFNDFHIAIGFTVGYGTPVSVEELITYIIKSFDIEYESEAIRTDQERTRVYECIIRHMLEIMAAINEVEISPDGKYVTMNKKGAKNIENHDEEIGKRLQIIFRKNAHKRPAEE</sequence>